<dbReference type="EMBL" id="VLJT01000043">
    <property type="protein sequence ID" value="TWH10213.1"/>
    <property type="molecule type" value="Genomic_DNA"/>
</dbReference>
<dbReference type="AlphaFoldDB" id="A0A562DL08"/>
<name>A0A562DL08_RHORH</name>
<feature type="compositionally biased region" description="Polar residues" evidence="1">
    <location>
        <begin position="1"/>
        <end position="28"/>
    </location>
</feature>
<evidence type="ECO:0000313" key="2">
    <source>
        <dbReference type="EMBL" id="TWH10213.1"/>
    </source>
</evidence>
<sequence length="484" mass="52238">MPGTSQGSAHPETHPTTYNSNLGASTNTDEADLPLPQPFTDAEWDAIVAAAVANVAALEAAQTQDHPTDEAVCDLLDAQPAGTRAALSLPIPAGACARVPTWHSRRYWLTLCEWVVTHTERGHAALKRHGIAATTFLRVCAAHAQYAESTTGRHVCASLATLATQGSLSIDQLKRGRRALKTLDLGVELARGKKLNATEREAAARLYTHTHGQPPSRLQVGAASVWALSAPVWAVETMPAPKKPHKKPRRRSRHRPSRSAHHTETSASRPISPAQRRSPSSAPQSPSGSLAMCLSVRKDHQARTRAGEKTSTPTTPRPRALQRAAAQLIERIPALRTIVGIDEDTGRRRGHIGSVCDLLTDAGIDTDRWTGIDIAHALNHDGTTRGWTWPTANAMISSLRLVAYRLSRLDWTGPSPTEHKIHGREQSGETATDAAHRLAKAYRSARAVTSTPQGPPASNEHRRAVREQLAADLAEKKEADGCGR</sequence>
<accession>A0A562DL08</accession>
<organism evidence="2 3">
    <name type="scientific">Rhodococcus rhodochrous J45</name>
    <dbReference type="NCBI Taxonomy" id="935266"/>
    <lineage>
        <taxon>Bacteria</taxon>
        <taxon>Bacillati</taxon>
        <taxon>Actinomycetota</taxon>
        <taxon>Actinomycetes</taxon>
        <taxon>Mycobacteriales</taxon>
        <taxon>Nocardiaceae</taxon>
        <taxon>Rhodococcus</taxon>
    </lineage>
</organism>
<feature type="compositionally biased region" description="Basic residues" evidence="1">
    <location>
        <begin position="242"/>
        <end position="260"/>
    </location>
</feature>
<evidence type="ECO:0000256" key="1">
    <source>
        <dbReference type="SAM" id="MobiDB-lite"/>
    </source>
</evidence>
<comment type="caution">
    <text evidence="2">The sequence shown here is derived from an EMBL/GenBank/DDBJ whole genome shotgun (WGS) entry which is preliminary data.</text>
</comment>
<feature type="region of interest" description="Disordered" evidence="1">
    <location>
        <begin position="441"/>
        <end position="463"/>
    </location>
</feature>
<feature type="region of interest" description="Disordered" evidence="1">
    <location>
        <begin position="237"/>
        <end position="319"/>
    </location>
</feature>
<dbReference type="Proteomes" id="UP000317573">
    <property type="component" value="Unassembled WGS sequence"/>
</dbReference>
<feature type="compositionally biased region" description="Low complexity" evidence="1">
    <location>
        <begin position="266"/>
        <end position="287"/>
    </location>
</feature>
<feature type="region of interest" description="Disordered" evidence="1">
    <location>
        <begin position="1"/>
        <end position="37"/>
    </location>
</feature>
<evidence type="ECO:0000313" key="3">
    <source>
        <dbReference type="Proteomes" id="UP000317573"/>
    </source>
</evidence>
<evidence type="ECO:0008006" key="4">
    <source>
        <dbReference type="Google" id="ProtNLM"/>
    </source>
</evidence>
<reference evidence="2 3" key="1">
    <citation type="submission" date="2019-07" db="EMBL/GenBank/DDBJ databases">
        <title>Genome sequencing of lignin-degrading bacterial isolates.</title>
        <authorList>
            <person name="Gladden J."/>
        </authorList>
    </citation>
    <scope>NUCLEOTIDE SEQUENCE [LARGE SCALE GENOMIC DNA]</scope>
    <source>
        <strain evidence="2 3">J45</strain>
    </source>
</reference>
<protein>
    <recommendedName>
        <fullName evidence="4">Rep protein</fullName>
    </recommendedName>
</protein>
<gene>
    <name evidence="2" type="ORF">L618_004300000020</name>
</gene>
<dbReference type="RefSeq" id="WP_145692846.1">
    <property type="nucleotide sequence ID" value="NZ_VLJT01000043.1"/>
</dbReference>
<proteinExistence type="predicted"/>
<feature type="compositionally biased region" description="Basic and acidic residues" evidence="1">
    <location>
        <begin position="296"/>
        <end position="308"/>
    </location>
</feature>